<dbReference type="EMBL" id="GBRH01230905">
    <property type="protein sequence ID" value="JAD66990.1"/>
    <property type="molecule type" value="Transcribed_RNA"/>
</dbReference>
<accession>A0A0A9C0P9</accession>
<name>A0A0A9C0P9_ARUDO</name>
<evidence type="ECO:0000313" key="1">
    <source>
        <dbReference type="EMBL" id="JAD66990.1"/>
    </source>
</evidence>
<reference evidence="1" key="1">
    <citation type="submission" date="2014-09" db="EMBL/GenBank/DDBJ databases">
        <authorList>
            <person name="Magalhaes I.L.F."/>
            <person name="Oliveira U."/>
            <person name="Santos F.R."/>
            <person name="Vidigal T.H.D.A."/>
            <person name="Brescovit A.D."/>
            <person name="Santos A.J."/>
        </authorList>
    </citation>
    <scope>NUCLEOTIDE SEQUENCE</scope>
    <source>
        <tissue evidence="1">Shoot tissue taken approximately 20 cm above the soil surface</tissue>
    </source>
</reference>
<dbReference type="AlphaFoldDB" id="A0A0A9C0P9"/>
<proteinExistence type="predicted"/>
<organism evidence="1">
    <name type="scientific">Arundo donax</name>
    <name type="common">Giant reed</name>
    <name type="synonym">Donax arundinaceus</name>
    <dbReference type="NCBI Taxonomy" id="35708"/>
    <lineage>
        <taxon>Eukaryota</taxon>
        <taxon>Viridiplantae</taxon>
        <taxon>Streptophyta</taxon>
        <taxon>Embryophyta</taxon>
        <taxon>Tracheophyta</taxon>
        <taxon>Spermatophyta</taxon>
        <taxon>Magnoliopsida</taxon>
        <taxon>Liliopsida</taxon>
        <taxon>Poales</taxon>
        <taxon>Poaceae</taxon>
        <taxon>PACMAD clade</taxon>
        <taxon>Arundinoideae</taxon>
        <taxon>Arundineae</taxon>
        <taxon>Arundo</taxon>
    </lineage>
</organism>
<sequence>MQLCTHKEERFGASQIQRLLIVPSPSQIKIHRAALLNRNPHMSPFGKED</sequence>
<protein>
    <submittedName>
        <fullName evidence="1">Uncharacterized protein</fullName>
    </submittedName>
</protein>
<reference evidence="1" key="2">
    <citation type="journal article" date="2015" name="Data Brief">
        <title>Shoot transcriptome of the giant reed, Arundo donax.</title>
        <authorList>
            <person name="Barrero R.A."/>
            <person name="Guerrero F.D."/>
            <person name="Moolhuijzen P."/>
            <person name="Goolsby J.A."/>
            <person name="Tidwell J."/>
            <person name="Bellgard S.E."/>
            <person name="Bellgard M.I."/>
        </authorList>
    </citation>
    <scope>NUCLEOTIDE SEQUENCE</scope>
    <source>
        <tissue evidence="1">Shoot tissue taken approximately 20 cm above the soil surface</tissue>
    </source>
</reference>